<organism>
    <name type="scientific">Ixodes scapularis</name>
    <name type="common">Black-legged tick</name>
    <name type="synonym">Deer tick</name>
    <dbReference type="NCBI Taxonomy" id="6945"/>
    <lineage>
        <taxon>Eukaryota</taxon>
        <taxon>Metazoa</taxon>
        <taxon>Ecdysozoa</taxon>
        <taxon>Arthropoda</taxon>
        <taxon>Chelicerata</taxon>
        <taxon>Arachnida</taxon>
        <taxon>Acari</taxon>
        <taxon>Parasitiformes</taxon>
        <taxon>Ixodida</taxon>
        <taxon>Ixodoidea</taxon>
        <taxon>Ixodidae</taxon>
        <taxon>Ixodinae</taxon>
        <taxon>Ixodes</taxon>
    </lineage>
</organism>
<dbReference type="OrthoDB" id="3643at2759"/>
<evidence type="ECO:0000313" key="3">
    <source>
        <dbReference type="EnsemblMetazoa" id="ISCW003355-PA"/>
    </source>
</evidence>
<evidence type="ECO:0007829" key="5">
    <source>
        <dbReference type="PeptideAtlas" id="B7P7S2"/>
    </source>
</evidence>
<dbReference type="VEuPathDB" id="VectorBase:ISCI003355"/>
<dbReference type="Pfam" id="PF01968">
    <property type="entry name" value="Hydantoinase_A"/>
    <property type="match status" value="1"/>
</dbReference>
<protein>
    <recommendedName>
        <fullName evidence="1">Hydantoinase A/oxoprolinase domain-containing protein</fullName>
    </recommendedName>
</protein>
<dbReference type="EMBL" id="DS653139">
    <property type="protein sequence ID" value="EEC02644.1"/>
    <property type="molecule type" value="Genomic_DNA"/>
</dbReference>
<dbReference type="InterPro" id="IPR045079">
    <property type="entry name" value="Oxoprolinase-like"/>
</dbReference>
<dbReference type="EMBL" id="ABJB010088146">
    <property type="status" value="NOT_ANNOTATED_CDS"/>
    <property type="molecule type" value="Genomic_DNA"/>
</dbReference>
<name>B7P7S2_IXOSC</name>
<dbReference type="EMBL" id="ABJB010419531">
    <property type="status" value="NOT_ANNOTATED_CDS"/>
    <property type="molecule type" value="Genomic_DNA"/>
</dbReference>
<dbReference type="VEuPathDB" id="VectorBase:ISCP_037999"/>
<dbReference type="HOGENOM" id="CLU_1410258_0_0_1"/>
<dbReference type="STRING" id="6945.B7P7S2"/>
<dbReference type="PANTHER" id="PTHR11365:SF2">
    <property type="entry name" value="5-OXOPROLINASE"/>
    <property type="match status" value="1"/>
</dbReference>
<dbReference type="InParanoid" id="B7P7S2"/>
<evidence type="ECO:0000313" key="4">
    <source>
        <dbReference type="Proteomes" id="UP000001555"/>
    </source>
</evidence>
<sequence>MLFFRSGLFVVGPESAGAHPGPVCYRKGGPLTVTDANVCLGRLLPDHFPKIFGKNEREPLDKAAAMEALRKLTAQVNSCLGGSMTPEQVAMGFVSVANESMCRPIRALTQGKGHDSANHVLACFGGAGAQHACAVARALGMTKVLIHRYAGILSAYGMALADVVEEAQEPCALLYTSAPRSLRLTQFEKFSRS</sequence>
<reference evidence="3" key="2">
    <citation type="submission" date="2020-05" db="UniProtKB">
        <authorList>
            <consortium name="EnsemblMetazoa"/>
        </authorList>
    </citation>
    <scope>IDENTIFICATION</scope>
    <source>
        <strain evidence="3">wikel</strain>
    </source>
</reference>
<proteinExistence type="evidence at protein level"/>
<dbReference type="EMBL" id="ABJB010452231">
    <property type="status" value="NOT_ANNOTATED_CDS"/>
    <property type="molecule type" value="Genomic_DNA"/>
</dbReference>
<dbReference type="PaxDb" id="6945-B7P7S2"/>
<dbReference type="GO" id="GO:0016787">
    <property type="term" value="F:hydrolase activity"/>
    <property type="evidence" value="ECO:0007669"/>
    <property type="project" value="InterPro"/>
</dbReference>
<dbReference type="EMBL" id="ABJB010654788">
    <property type="status" value="NOT_ANNOTATED_CDS"/>
    <property type="molecule type" value="Genomic_DNA"/>
</dbReference>
<evidence type="ECO:0000313" key="2">
    <source>
        <dbReference type="EMBL" id="EEC02644.1"/>
    </source>
</evidence>
<dbReference type="EnsemblMetazoa" id="ISCW003355-RA">
    <property type="protein sequence ID" value="ISCW003355-PA"/>
    <property type="gene ID" value="ISCW003355"/>
</dbReference>
<dbReference type="PANTHER" id="PTHR11365">
    <property type="entry name" value="5-OXOPROLINASE RELATED"/>
    <property type="match status" value="1"/>
</dbReference>
<accession>B7P7S2</accession>
<feature type="domain" description="Hydantoinase A/oxoprolinase" evidence="1">
    <location>
        <begin position="3"/>
        <end position="166"/>
    </location>
</feature>
<gene>
    <name evidence="2" type="ORF">IscW_ISCW003355</name>
</gene>
<dbReference type="EMBL" id="ABJB010978091">
    <property type="status" value="NOT_ANNOTATED_CDS"/>
    <property type="molecule type" value="Genomic_DNA"/>
</dbReference>
<keyword evidence="4" id="KW-1185">Reference proteome</keyword>
<dbReference type="VEuPathDB" id="VectorBase:ISCW003355"/>
<reference evidence="2 4" key="1">
    <citation type="submission" date="2008-03" db="EMBL/GenBank/DDBJ databases">
        <title>Annotation of Ixodes scapularis.</title>
        <authorList>
            <consortium name="Ixodes scapularis Genome Project Consortium"/>
            <person name="Caler E."/>
            <person name="Hannick L.I."/>
            <person name="Bidwell S."/>
            <person name="Joardar V."/>
            <person name="Thiagarajan M."/>
            <person name="Amedeo P."/>
            <person name="Galinsky K.J."/>
            <person name="Schobel S."/>
            <person name="Inman J."/>
            <person name="Hostetler J."/>
            <person name="Miller J."/>
            <person name="Hammond M."/>
            <person name="Megy K."/>
            <person name="Lawson D."/>
            <person name="Kodira C."/>
            <person name="Sutton G."/>
            <person name="Meyer J."/>
            <person name="Hill C.A."/>
            <person name="Birren B."/>
            <person name="Nene V."/>
            <person name="Collins F."/>
            <person name="Alarcon-Chaidez F."/>
            <person name="Wikel S."/>
            <person name="Strausberg R."/>
        </authorList>
    </citation>
    <scope>NUCLEOTIDE SEQUENCE [LARGE SCALE GENOMIC DNA]</scope>
    <source>
        <strain evidence="4">Wikel</strain>
        <strain evidence="2">Wikel colony</strain>
    </source>
</reference>
<evidence type="ECO:0000259" key="1">
    <source>
        <dbReference type="Pfam" id="PF01968"/>
    </source>
</evidence>
<dbReference type="Proteomes" id="UP000001555">
    <property type="component" value="Unassembled WGS sequence"/>
</dbReference>
<dbReference type="InterPro" id="IPR002821">
    <property type="entry name" value="Hydantoinase_A"/>
</dbReference>
<dbReference type="EMBL" id="ABJB010939716">
    <property type="status" value="NOT_ANNOTATED_CDS"/>
    <property type="molecule type" value="Genomic_DNA"/>
</dbReference>
<dbReference type="EMBL" id="ABJB010539517">
    <property type="status" value="NOT_ANNOTATED_CDS"/>
    <property type="molecule type" value="Genomic_DNA"/>
</dbReference>
<keyword evidence="5" id="KW-1267">Proteomics identification</keyword>
<dbReference type="AlphaFoldDB" id="B7P7S2"/>